<dbReference type="PANTHER" id="PTHR43280">
    <property type="entry name" value="ARAC-FAMILY TRANSCRIPTIONAL REGULATOR"/>
    <property type="match status" value="1"/>
</dbReference>
<dbReference type="SMART" id="SM00342">
    <property type="entry name" value="HTH_ARAC"/>
    <property type="match status" value="1"/>
</dbReference>
<dbReference type="PRINTS" id="PR00032">
    <property type="entry name" value="HTHARAC"/>
</dbReference>
<dbReference type="PROSITE" id="PS00041">
    <property type="entry name" value="HTH_ARAC_FAMILY_1"/>
    <property type="match status" value="1"/>
</dbReference>
<comment type="caution">
    <text evidence="5">The sequence shown here is derived from an EMBL/GenBank/DDBJ whole genome shotgun (WGS) entry which is preliminary data.</text>
</comment>
<organism evidence="5 6">
    <name type="scientific">Paenibacillus sabuli</name>
    <dbReference type="NCBI Taxonomy" id="2772509"/>
    <lineage>
        <taxon>Bacteria</taxon>
        <taxon>Bacillati</taxon>
        <taxon>Bacillota</taxon>
        <taxon>Bacilli</taxon>
        <taxon>Bacillales</taxon>
        <taxon>Paenibacillaceae</taxon>
        <taxon>Paenibacillus</taxon>
    </lineage>
</organism>
<dbReference type="Pfam" id="PF12833">
    <property type="entry name" value="HTH_18"/>
    <property type="match status" value="1"/>
</dbReference>
<dbReference type="SUPFAM" id="SSF46689">
    <property type="entry name" value="Homeodomain-like"/>
    <property type="match status" value="2"/>
</dbReference>
<keyword evidence="3" id="KW-0804">Transcription</keyword>
<dbReference type="PROSITE" id="PS01124">
    <property type="entry name" value="HTH_ARAC_FAMILY_2"/>
    <property type="match status" value="1"/>
</dbReference>
<keyword evidence="6" id="KW-1185">Reference proteome</keyword>
<dbReference type="InterPro" id="IPR009057">
    <property type="entry name" value="Homeodomain-like_sf"/>
</dbReference>
<dbReference type="InterPro" id="IPR020449">
    <property type="entry name" value="Tscrpt_reg_AraC-type_HTH"/>
</dbReference>
<dbReference type="RefSeq" id="WP_190920965.1">
    <property type="nucleotide sequence ID" value="NZ_JACXIZ010000046.1"/>
</dbReference>
<keyword evidence="1" id="KW-0805">Transcription regulation</keyword>
<dbReference type="PANTHER" id="PTHR43280:SF2">
    <property type="entry name" value="HTH-TYPE TRANSCRIPTIONAL REGULATOR EXSA"/>
    <property type="match status" value="1"/>
</dbReference>
<proteinExistence type="predicted"/>
<sequence length="257" mass="29970">MFDIRMMNRRHKVTAAWRIGPSNVPTHILALITDGMVDYQFEDETLRLYKNDMLYLPIGIARAAVPVPPDYHKMMSVHFVAAPSAPADLPVLCERELRIVRLGNAEYAKQRMSTLAELWENRPLYYELQTQAIILELLCLFGRELTHSRYSPRKHAVVQELQRFIHTRYDQRLTLERLAAHVDRTPNYICTLFKDMTGQSPIEYINQIRVNAAHELLLNTEQTVTDIAEQVGFSDPYYFNRVYKKMYGLPPKRSVVE</sequence>
<evidence type="ECO:0000256" key="3">
    <source>
        <dbReference type="ARBA" id="ARBA00023163"/>
    </source>
</evidence>
<dbReference type="GO" id="GO:0043565">
    <property type="term" value="F:sequence-specific DNA binding"/>
    <property type="evidence" value="ECO:0007669"/>
    <property type="project" value="InterPro"/>
</dbReference>
<keyword evidence="2" id="KW-0238">DNA-binding</keyword>
<dbReference type="InterPro" id="IPR018060">
    <property type="entry name" value="HTH_AraC"/>
</dbReference>
<dbReference type="AlphaFoldDB" id="A0A927BYJ9"/>
<feature type="domain" description="HTH araC/xylS-type" evidence="4">
    <location>
        <begin position="159"/>
        <end position="257"/>
    </location>
</feature>
<evidence type="ECO:0000313" key="6">
    <source>
        <dbReference type="Proteomes" id="UP000621560"/>
    </source>
</evidence>
<gene>
    <name evidence="5" type="ORF">IDH44_21935</name>
</gene>
<dbReference type="InterPro" id="IPR018062">
    <property type="entry name" value="HTH_AraC-typ_CS"/>
</dbReference>
<dbReference type="Gene3D" id="1.10.10.60">
    <property type="entry name" value="Homeodomain-like"/>
    <property type="match status" value="2"/>
</dbReference>
<dbReference type="SUPFAM" id="SSF51215">
    <property type="entry name" value="Regulatory protein AraC"/>
    <property type="match status" value="1"/>
</dbReference>
<evidence type="ECO:0000259" key="4">
    <source>
        <dbReference type="PROSITE" id="PS01124"/>
    </source>
</evidence>
<name>A0A927BYJ9_9BACL</name>
<evidence type="ECO:0000313" key="5">
    <source>
        <dbReference type="EMBL" id="MBD2847864.1"/>
    </source>
</evidence>
<dbReference type="Proteomes" id="UP000621560">
    <property type="component" value="Unassembled WGS sequence"/>
</dbReference>
<accession>A0A927BYJ9</accession>
<evidence type="ECO:0000256" key="1">
    <source>
        <dbReference type="ARBA" id="ARBA00023015"/>
    </source>
</evidence>
<dbReference type="GO" id="GO:0003700">
    <property type="term" value="F:DNA-binding transcription factor activity"/>
    <property type="evidence" value="ECO:0007669"/>
    <property type="project" value="InterPro"/>
</dbReference>
<protein>
    <submittedName>
        <fullName evidence="5">Helix-turn-helix transcriptional regulator</fullName>
    </submittedName>
</protein>
<reference evidence="5" key="1">
    <citation type="submission" date="2020-09" db="EMBL/GenBank/DDBJ databases">
        <title>A novel bacterium of genus Paenibacillus, isolated from South China Sea.</title>
        <authorList>
            <person name="Huang H."/>
            <person name="Mo K."/>
            <person name="Hu Y."/>
        </authorList>
    </citation>
    <scope>NUCLEOTIDE SEQUENCE</scope>
    <source>
        <strain evidence="5">IB182496</strain>
    </source>
</reference>
<dbReference type="EMBL" id="JACXIZ010000046">
    <property type="protein sequence ID" value="MBD2847864.1"/>
    <property type="molecule type" value="Genomic_DNA"/>
</dbReference>
<dbReference type="InterPro" id="IPR037923">
    <property type="entry name" value="HTH-like"/>
</dbReference>
<evidence type="ECO:0000256" key="2">
    <source>
        <dbReference type="ARBA" id="ARBA00023125"/>
    </source>
</evidence>